<feature type="transmembrane region" description="Helical" evidence="1">
    <location>
        <begin position="551"/>
        <end position="578"/>
    </location>
</feature>
<feature type="transmembrane region" description="Helical" evidence="1">
    <location>
        <begin position="625"/>
        <end position="646"/>
    </location>
</feature>
<comment type="caution">
    <text evidence="2">The sequence shown here is derived from an EMBL/GenBank/DDBJ whole genome shotgun (WGS) entry which is preliminary data.</text>
</comment>
<sequence length="742" mass="82381">MPSPPVEMEAAPEKSEQEGVFLTRVADFLPQRKVARTGNPKTPDGFVASWLSLFTGRFLVLNDNIIMEDKGVSTAARDNLVNECTNMGLISALLMTVVVPMAYDNVDDWLEEDYAGSGFAFQDSWIGQQLSESALQEAVTGFHDMSLICYFVGSVGYLCSTIVTVILLLCIGEIESDAGSVEFLRRVGSGTRVPYLFWWNGVVFVIPAVIRYVCSCKTLGGLITLILCILILAALILLSLNHYVRCCMSTHNCINEYEDLHLSQSEAEEDVSTWFKHNKGGGLEDCLQDMAVRHGKLVICLDRISQQHVAMYFHKRQAESVGIPLTPAELYRVYRLQGVRSITCERVIYFLPSWGSQDASERERSQAFGFILWLRMGPVPRQAAYTAGLKMLSEQAEASSAHRVHRMPSPPVEMEAAPEKCEQEGVFLTRVADFLPQRKVARTGNPKTPDGFAASWLSLLSGRFLVLSDNIVTEDKGLSTAAKDNLVNECTNMGLISALMMTIVVPMAFENVDDWLEEDYAGSGFAFQDSWIGQQLSESALQEAVTGLHDMSLICYFVGSVGYLCSTIVTVILLLCVGEIESDAGSIEFLRRVGSGTRVPYLFWWNGAVFVFPTVVRYVGSCKTLAGLIVLILCIVVPAVLILLSLHHYVRCCMSTHNCINEYEDLHLSQSEAEEDVNTWFKHNKGGGLEDCLQDMAARHGKLVICLDRISQQHVAMYFHKKQAESVGIPLTPAELYRVSYM</sequence>
<feature type="transmembrane region" description="Helical" evidence="1">
    <location>
        <begin position="490"/>
        <end position="509"/>
    </location>
</feature>
<keyword evidence="1" id="KW-0812">Transmembrane</keyword>
<dbReference type="EMBL" id="CAJNDS010002768">
    <property type="protein sequence ID" value="CAE7590761.1"/>
    <property type="molecule type" value="Genomic_DNA"/>
</dbReference>
<accession>A0A812UY91</accession>
<feature type="transmembrane region" description="Helical" evidence="1">
    <location>
        <begin position="219"/>
        <end position="240"/>
    </location>
</feature>
<name>A0A812UY91_9DINO</name>
<reference evidence="2" key="1">
    <citation type="submission" date="2021-02" db="EMBL/GenBank/DDBJ databases">
        <authorList>
            <person name="Dougan E. K."/>
            <person name="Rhodes N."/>
            <person name="Thang M."/>
            <person name="Chan C."/>
        </authorList>
    </citation>
    <scope>NUCLEOTIDE SEQUENCE</scope>
</reference>
<evidence type="ECO:0000313" key="2">
    <source>
        <dbReference type="EMBL" id="CAE7590761.1"/>
    </source>
</evidence>
<feature type="transmembrane region" description="Helical" evidence="1">
    <location>
        <begin position="193"/>
        <end position="213"/>
    </location>
</feature>
<dbReference type="Proteomes" id="UP000604046">
    <property type="component" value="Unassembled WGS sequence"/>
</dbReference>
<proteinExistence type="predicted"/>
<organism evidence="2 3">
    <name type="scientific">Symbiodinium natans</name>
    <dbReference type="NCBI Taxonomy" id="878477"/>
    <lineage>
        <taxon>Eukaryota</taxon>
        <taxon>Sar</taxon>
        <taxon>Alveolata</taxon>
        <taxon>Dinophyceae</taxon>
        <taxon>Suessiales</taxon>
        <taxon>Symbiodiniaceae</taxon>
        <taxon>Symbiodinium</taxon>
    </lineage>
</organism>
<feature type="transmembrane region" description="Helical" evidence="1">
    <location>
        <begin position="599"/>
        <end position="619"/>
    </location>
</feature>
<dbReference type="OrthoDB" id="416067at2759"/>
<keyword evidence="1" id="KW-1133">Transmembrane helix</keyword>
<gene>
    <name evidence="2" type="ORF">SNAT2548_LOCUS33641</name>
</gene>
<protein>
    <submittedName>
        <fullName evidence="2">Uncharacterized protein</fullName>
    </submittedName>
</protein>
<keyword evidence="1" id="KW-0472">Membrane</keyword>
<dbReference type="AlphaFoldDB" id="A0A812UY91"/>
<evidence type="ECO:0000313" key="3">
    <source>
        <dbReference type="Proteomes" id="UP000604046"/>
    </source>
</evidence>
<keyword evidence="3" id="KW-1185">Reference proteome</keyword>
<evidence type="ECO:0000256" key="1">
    <source>
        <dbReference type="SAM" id="Phobius"/>
    </source>
</evidence>
<feature type="transmembrane region" description="Helical" evidence="1">
    <location>
        <begin position="145"/>
        <end position="172"/>
    </location>
</feature>